<sequence length="480" mass="48441" precursor="true">MSATTSSRRPRLRYLLALVLVLIPLVAGAVFAAVQGFDPARAWSSEEERTGAPAVGVDPSLLVDARRASNEAKAQAGFLETGANQLSDGTSQLSEGSTELSGGVTQLKQGAQALADGLVQLQAGTGQLGDGATELANGVQAAVDQVVGLEAVKGQLQGAVDRAIEDLEGNDNPEAATAKEQLINLRGQIAAFEIGENITGPLNELKNGSRELSNQLDVPGYAYHDGIYSATKGAQDLNAAIGELEAGVGEALGGVDQLNEGAGRLKSMAEQNAGKVDAVQRALPAAAAAPEEEKSSLAPVVALMIAALSVLIGAVVARTRWFYILGGLVGAAAAAGIVAFAFATNTLPASTVAAIAGVAFLGAAASAAITRALVGLCGPTAGMILAAVLGLAQLAVCAFLLKDVAASDGQLPGALSFIANLMPVQWASTGMTVLGNGGQPSQLWTALVVLGAVAVIGLASRFIAPSRADEQRIPEELEAA</sequence>
<reference evidence="2 3" key="1">
    <citation type="submission" date="2019-04" db="EMBL/GenBank/DDBJ databases">
        <title>Corynebacterium endometrii sp. nov., isolated from the uterus of a cow with endometritis.</title>
        <authorList>
            <person name="Ballas P."/>
            <person name="Ruckert C."/>
            <person name="Wagener K."/>
            <person name="Drillich M."/>
            <person name="Kaempfer P."/>
            <person name="Busse H.-J."/>
            <person name="Ehling-Schulz M."/>
        </authorList>
    </citation>
    <scope>NUCLEOTIDE SEQUENCE [LARGE SCALE GENOMIC DNA]</scope>
    <source>
        <strain evidence="2 3">LMM-1653</strain>
    </source>
</reference>
<feature type="transmembrane region" description="Helical" evidence="1">
    <location>
        <begin position="323"/>
        <end position="343"/>
    </location>
</feature>
<dbReference type="EMBL" id="CP039247">
    <property type="protein sequence ID" value="QCB27516.1"/>
    <property type="molecule type" value="Genomic_DNA"/>
</dbReference>
<dbReference type="RefSeq" id="WP_136140373.1">
    <property type="nucleotide sequence ID" value="NZ_CP039247.1"/>
</dbReference>
<feature type="transmembrane region" description="Helical" evidence="1">
    <location>
        <begin position="349"/>
        <end position="369"/>
    </location>
</feature>
<feature type="transmembrane region" description="Helical" evidence="1">
    <location>
        <begin position="443"/>
        <end position="464"/>
    </location>
</feature>
<dbReference type="Gene3D" id="1.10.287.950">
    <property type="entry name" value="Methyl-accepting chemotaxis protein"/>
    <property type="match status" value="1"/>
</dbReference>
<dbReference type="InterPro" id="IPR023908">
    <property type="entry name" value="xxxLxxG_rpt"/>
</dbReference>
<evidence type="ECO:0000313" key="2">
    <source>
        <dbReference type="EMBL" id="QCB27516.1"/>
    </source>
</evidence>
<protein>
    <recommendedName>
        <fullName evidence="4">Chromosome partition protein Smc</fullName>
    </recommendedName>
</protein>
<name>A0A4P7QF37_9CORY</name>
<evidence type="ECO:0000313" key="3">
    <source>
        <dbReference type="Proteomes" id="UP000296352"/>
    </source>
</evidence>
<evidence type="ECO:0008006" key="4">
    <source>
        <dbReference type="Google" id="ProtNLM"/>
    </source>
</evidence>
<gene>
    <name evidence="2" type="ORF">CENDO_01060</name>
</gene>
<keyword evidence="1" id="KW-1133">Transmembrane helix</keyword>
<organism evidence="2 3">
    <name type="scientific">Corynebacterium endometrii</name>
    <dbReference type="NCBI Taxonomy" id="2488819"/>
    <lineage>
        <taxon>Bacteria</taxon>
        <taxon>Bacillati</taxon>
        <taxon>Actinomycetota</taxon>
        <taxon>Actinomycetes</taxon>
        <taxon>Mycobacteriales</taxon>
        <taxon>Corynebacteriaceae</taxon>
        <taxon>Corynebacterium</taxon>
    </lineage>
</organism>
<proteinExistence type="predicted"/>
<keyword evidence="1" id="KW-0472">Membrane</keyword>
<dbReference type="NCBIfam" id="TIGR03057">
    <property type="entry name" value="xxxLxxG_by_4"/>
    <property type="match status" value="2"/>
</dbReference>
<dbReference type="Proteomes" id="UP000296352">
    <property type="component" value="Chromosome"/>
</dbReference>
<feature type="transmembrane region" description="Helical" evidence="1">
    <location>
        <begin position="381"/>
        <end position="401"/>
    </location>
</feature>
<feature type="transmembrane region" description="Helical" evidence="1">
    <location>
        <begin position="297"/>
        <end position="316"/>
    </location>
</feature>
<dbReference type="KEGG" id="cee:CENDO_01060"/>
<keyword evidence="1" id="KW-0812">Transmembrane</keyword>
<dbReference type="AlphaFoldDB" id="A0A4P7QF37"/>
<accession>A0A4P7QF37</accession>
<keyword evidence="3" id="KW-1185">Reference proteome</keyword>
<dbReference type="OrthoDB" id="4426125at2"/>
<evidence type="ECO:0000256" key="1">
    <source>
        <dbReference type="SAM" id="Phobius"/>
    </source>
</evidence>